<geneLocation type="plasmid" evidence="1">
    <name>pUTK21</name>
</geneLocation>
<gene>
    <name evidence="1" type="ORF">HK44_029165</name>
</gene>
<reference evidence="1 2" key="1">
    <citation type="journal article" date="2011" name="J. Bacteriol.">
        <title>Draft genome sequence of the polycyclic aromatic hydrocarbon-degrading, genetically engineered bioluminescent bioreporter Pseudomonas fluorescens HK44.</title>
        <authorList>
            <person name="Chauhan A."/>
            <person name="Layton A.C."/>
            <person name="Williams D.E."/>
            <person name="Smartt A.E."/>
            <person name="Ripp S."/>
            <person name="Karpinets T.V."/>
            <person name="Brown S.D."/>
            <person name="Sayler G.S."/>
        </authorList>
    </citation>
    <scope>NUCLEOTIDE SEQUENCE [LARGE SCALE GENOMIC DNA]</scope>
    <source>
        <strain evidence="1 2">HK44</strain>
        <plasmid evidence="1">pUTK21</plasmid>
    </source>
</reference>
<evidence type="ECO:0000313" key="2">
    <source>
        <dbReference type="Proteomes" id="UP000022611"/>
    </source>
</evidence>
<dbReference type="AlphaFoldDB" id="A0A010RPD6"/>
<name>A0A010RPD6_PSEFL</name>
<protein>
    <submittedName>
        <fullName evidence="1">Uncharacterized protein</fullName>
    </submittedName>
</protein>
<keyword evidence="1" id="KW-0614">Plasmid</keyword>
<organism evidence="1 2">
    <name type="scientific">Pseudomonas fluorescens HK44</name>
    <dbReference type="NCBI Taxonomy" id="1042209"/>
    <lineage>
        <taxon>Bacteria</taxon>
        <taxon>Pseudomonadati</taxon>
        <taxon>Pseudomonadota</taxon>
        <taxon>Gammaproteobacteria</taxon>
        <taxon>Pseudomonadales</taxon>
        <taxon>Pseudomonadaceae</taxon>
        <taxon>Pseudomonas</taxon>
    </lineage>
</organism>
<dbReference type="Proteomes" id="UP000022611">
    <property type="component" value="Unassembled WGS sequence"/>
</dbReference>
<dbReference type="PATRIC" id="fig|1042209.11.peg.31"/>
<evidence type="ECO:0000313" key="1">
    <source>
        <dbReference type="EMBL" id="EXF90989.1"/>
    </source>
</evidence>
<proteinExistence type="predicted"/>
<sequence length="29" mass="3351">MRQPLKTTLRRLVNVTVIGLYLNSMTFNA</sequence>
<comment type="caution">
    <text evidence="1">The sequence shown here is derived from an EMBL/GenBank/DDBJ whole genome shotgun (WGS) entry which is preliminary data.</text>
</comment>
<dbReference type="EMBL" id="AFOY02000029">
    <property type="protein sequence ID" value="EXF90989.1"/>
    <property type="molecule type" value="Genomic_DNA"/>
</dbReference>
<accession>A0A010RPD6</accession>
<dbReference type="HOGENOM" id="CLU_3409967_0_0_6"/>